<comment type="cofactor">
    <cofactor evidence="1 6">
        <name>a divalent metal cation</name>
        <dbReference type="ChEBI" id="CHEBI:60240"/>
    </cofactor>
</comment>
<evidence type="ECO:0000256" key="5">
    <source>
        <dbReference type="ARBA" id="ARBA00023080"/>
    </source>
</evidence>
<dbReference type="InterPro" id="IPR029001">
    <property type="entry name" value="ITPase-like_fam"/>
</dbReference>
<name>A0A1F7IPN4_9BACT</name>
<evidence type="ECO:0000256" key="3">
    <source>
        <dbReference type="ARBA" id="ARBA00022490"/>
    </source>
</evidence>
<dbReference type="GO" id="GO:0009117">
    <property type="term" value="P:nucleotide metabolic process"/>
    <property type="evidence" value="ECO:0007669"/>
    <property type="project" value="UniProtKB-KW"/>
</dbReference>
<dbReference type="GO" id="GO:0005737">
    <property type="term" value="C:cytoplasm"/>
    <property type="evidence" value="ECO:0007669"/>
    <property type="project" value="UniProtKB-SubCell"/>
</dbReference>
<dbReference type="Proteomes" id="UP000179072">
    <property type="component" value="Unassembled WGS sequence"/>
</dbReference>
<protein>
    <recommendedName>
        <fullName evidence="6">dTTP/UTP pyrophosphatase</fullName>
        <shortName evidence="6">dTTPase/UTPase</shortName>
        <ecNumber evidence="6">3.6.1.9</ecNumber>
    </recommendedName>
    <alternativeName>
        <fullName evidence="6">Nucleoside triphosphate pyrophosphatase</fullName>
    </alternativeName>
    <alternativeName>
        <fullName evidence="6">Nucleotide pyrophosphatase</fullName>
        <shortName evidence="6">Nucleotide PPase</shortName>
    </alternativeName>
</protein>
<dbReference type="PANTHER" id="PTHR43213:SF5">
    <property type="entry name" value="BIFUNCTIONAL DTTP_UTP PYROPHOSPHATASE_METHYLTRANSFERASE PROTEIN-RELATED"/>
    <property type="match status" value="1"/>
</dbReference>
<dbReference type="InterPro" id="IPR003697">
    <property type="entry name" value="Maf-like"/>
</dbReference>
<comment type="caution">
    <text evidence="7">The sequence shown here is derived from an EMBL/GenBank/DDBJ whole genome shotgun (WGS) entry which is preliminary data.</text>
</comment>
<keyword evidence="3 6" id="KW-0963">Cytoplasm</keyword>
<feature type="active site" description="Proton acceptor" evidence="6">
    <location>
        <position position="69"/>
    </location>
</feature>
<comment type="catalytic activity">
    <reaction evidence="6">
        <text>UTP + H2O = UMP + diphosphate + H(+)</text>
        <dbReference type="Rhea" id="RHEA:29395"/>
        <dbReference type="ChEBI" id="CHEBI:15377"/>
        <dbReference type="ChEBI" id="CHEBI:15378"/>
        <dbReference type="ChEBI" id="CHEBI:33019"/>
        <dbReference type="ChEBI" id="CHEBI:46398"/>
        <dbReference type="ChEBI" id="CHEBI:57865"/>
        <dbReference type="EC" id="3.6.1.9"/>
    </reaction>
</comment>
<comment type="caution">
    <text evidence="6">Lacks conserved residue(s) required for the propagation of feature annotation.</text>
</comment>
<evidence type="ECO:0000313" key="7">
    <source>
        <dbReference type="EMBL" id="OGK45324.1"/>
    </source>
</evidence>
<evidence type="ECO:0000256" key="6">
    <source>
        <dbReference type="HAMAP-Rule" id="MF_00528"/>
    </source>
</evidence>
<dbReference type="PANTHER" id="PTHR43213">
    <property type="entry name" value="BIFUNCTIONAL DTTP/UTP PYROPHOSPHATASE/METHYLTRANSFERASE PROTEIN-RELATED"/>
    <property type="match status" value="1"/>
</dbReference>
<organism evidence="7 8">
    <name type="scientific">Candidatus Roizmanbacteria bacterium RIFCSPLOWO2_01_FULL_38_11</name>
    <dbReference type="NCBI Taxonomy" id="1802060"/>
    <lineage>
        <taxon>Bacteria</taxon>
        <taxon>Candidatus Roizmaniibacteriota</taxon>
    </lineage>
</organism>
<evidence type="ECO:0000256" key="4">
    <source>
        <dbReference type="ARBA" id="ARBA00022801"/>
    </source>
</evidence>
<comment type="function">
    <text evidence="6">Nucleoside triphosphate pyrophosphatase that hydrolyzes dTTP and UTP. May have a dual role in cell division arrest and in preventing the incorporation of modified nucleotides into cellular nucleic acids.</text>
</comment>
<evidence type="ECO:0000313" key="8">
    <source>
        <dbReference type="Proteomes" id="UP000179072"/>
    </source>
</evidence>
<reference evidence="7 8" key="1">
    <citation type="journal article" date="2016" name="Nat. Commun.">
        <title>Thousands of microbial genomes shed light on interconnected biogeochemical processes in an aquifer system.</title>
        <authorList>
            <person name="Anantharaman K."/>
            <person name="Brown C.T."/>
            <person name="Hug L.A."/>
            <person name="Sharon I."/>
            <person name="Castelle C.J."/>
            <person name="Probst A.J."/>
            <person name="Thomas B.C."/>
            <person name="Singh A."/>
            <person name="Wilkins M.J."/>
            <person name="Karaoz U."/>
            <person name="Brodie E.L."/>
            <person name="Williams K.H."/>
            <person name="Hubbard S.S."/>
            <person name="Banfield J.F."/>
        </authorList>
    </citation>
    <scope>NUCLEOTIDE SEQUENCE [LARGE SCALE GENOMIC DNA]</scope>
</reference>
<dbReference type="AlphaFoldDB" id="A0A1F7IPN4"/>
<sequence>MGTIILASASPRRKKLLEQIGLTFKVVKSNIKEALDVHIEPHTLAEKLSQLKANVVAKTEKNALIIAADTLIVFEDEILGKPKNAIDARKILKMLSGNIHIVITGFTILDSSTGILITKSVETKVFMKEMTDEEIHRYIATGEPLDKAGAYGIQGKGAIFVEKIEGDYSNVVGLPLFELTKELKKFNV</sequence>
<comment type="similarity">
    <text evidence="6">Belongs to the Maf family. YhdE subfamily.</text>
</comment>
<dbReference type="GO" id="GO:0036218">
    <property type="term" value="F:dTTP diphosphatase activity"/>
    <property type="evidence" value="ECO:0007669"/>
    <property type="project" value="RHEA"/>
</dbReference>
<evidence type="ECO:0000256" key="2">
    <source>
        <dbReference type="ARBA" id="ARBA00004496"/>
    </source>
</evidence>
<dbReference type="STRING" id="1802060.A2957_02335"/>
<evidence type="ECO:0000256" key="1">
    <source>
        <dbReference type="ARBA" id="ARBA00001968"/>
    </source>
</evidence>
<dbReference type="PIRSF" id="PIRSF006305">
    <property type="entry name" value="Maf"/>
    <property type="match status" value="1"/>
</dbReference>
<proteinExistence type="inferred from homology"/>
<gene>
    <name evidence="7" type="ORF">A2957_02335</name>
</gene>
<feature type="site" description="Important for substrate specificity" evidence="6">
    <location>
        <position position="12"/>
    </location>
</feature>
<dbReference type="GO" id="GO:0036221">
    <property type="term" value="F:UTP diphosphatase activity"/>
    <property type="evidence" value="ECO:0007669"/>
    <property type="project" value="RHEA"/>
</dbReference>
<keyword evidence="4 6" id="KW-0378">Hydrolase</keyword>
<dbReference type="FunFam" id="3.90.950.10:FF:000005">
    <property type="entry name" value="7-methyl-GTP pyrophosphatase"/>
    <property type="match status" value="1"/>
</dbReference>
<accession>A0A1F7IPN4</accession>
<dbReference type="HAMAP" id="MF_00528">
    <property type="entry name" value="Maf"/>
    <property type="match status" value="1"/>
</dbReference>
<dbReference type="EMBL" id="MGAK01000002">
    <property type="protein sequence ID" value="OGK45324.1"/>
    <property type="molecule type" value="Genomic_DNA"/>
</dbReference>
<dbReference type="CDD" id="cd00555">
    <property type="entry name" value="Maf"/>
    <property type="match status" value="1"/>
</dbReference>
<dbReference type="Gene3D" id="3.90.950.10">
    <property type="match status" value="1"/>
</dbReference>
<feature type="site" description="Important for substrate specificity" evidence="6">
    <location>
        <position position="154"/>
    </location>
</feature>
<comment type="subcellular location">
    <subcellularLocation>
        <location evidence="2 6">Cytoplasm</location>
    </subcellularLocation>
</comment>
<keyword evidence="5 6" id="KW-0546">Nucleotide metabolism</keyword>
<dbReference type="SUPFAM" id="SSF52972">
    <property type="entry name" value="ITPase-like"/>
    <property type="match status" value="1"/>
</dbReference>
<dbReference type="NCBIfam" id="TIGR00172">
    <property type="entry name" value="maf"/>
    <property type="match status" value="1"/>
</dbReference>
<dbReference type="EC" id="3.6.1.9" evidence="6"/>
<comment type="catalytic activity">
    <reaction evidence="6">
        <text>dTTP + H2O = dTMP + diphosphate + H(+)</text>
        <dbReference type="Rhea" id="RHEA:28534"/>
        <dbReference type="ChEBI" id="CHEBI:15377"/>
        <dbReference type="ChEBI" id="CHEBI:15378"/>
        <dbReference type="ChEBI" id="CHEBI:33019"/>
        <dbReference type="ChEBI" id="CHEBI:37568"/>
        <dbReference type="ChEBI" id="CHEBI:63528"/>
        <dbReference type="EC" id="3.6.1.9"/>
    </reaction>
</comment>
<dbReference type="Pfam" id="PF02545">
    <property type="entry name" value="Maf"/>
    <property type="match status" value="1"/>
</dbReference>
<feature type="site" description="Important for substrate specificity" evidence="6">
    <location>
        <position position="70"/>
    </location>
</feature>